<organism evidence="13 14">
    <name type="scientific">Umboniibacter marinipuniceus</name>
    <dbReference type="NCBI Taxonomy" id="569599"/>
    <lineage>
        <taxon>Bacteria</taxon>
        <taxon>Pseudomonadati</taxon>
        <taxon>Pseudomonadota</taxon>
        <taxon>Gammaproteobacteria</taxon>
        <taxon>Cellvibrionales</taxon>
        <taxon>Cellvibrionaceae</taxon>
        <taxon>Umboniibacter</taxon>
    </lineage>
</organism>
<keyword evidence="4 11" id="KW-0963">Cytoplasm</keyword>
<dbReference type="InterPro" id="IPR006194">
    <property type="entry name" value="Gly-tRNA-synth_heterodimer"/>
</dbReference>
<dbReference type="PROSITE" id="PS50861">
    <property type="entry name" value="AA_TRNA_LIGASE_II_GLYAB"/>
    <property type="match status" value="1"/>
</dbReference>
<evidence type="ECO:0000256" key="1">
    <source>
        <dbReference type="ARBA" id="ARBA00004496"/>
    </source>
</evidence>
<evidence type="ECO:0000256" key="2">
    <source>
        <dbReference type="ARBA" id="ARBA00008226"/>
    </source>
</evidence>
<dbReference type="PANTHER" id="PTHR30075">
    <property type="entry name" value="GLYCYL-TRNA SYNTHETASE"/>
    <property type="match status" value="1"/>
</dbReference>
<evidence type="ECO:0000256" key="8">
    <source>
        <dbReference type="ARBA" id="ARBA00022917"/>
    </source>
</evidence>
<dbReference type="AlphaFoldDB" id="A0A3M0ABY8"/>
<keyword evidence="6 11" id="KW-0547">Nucleotide-binding</keyword>
<keyword evidence="7 11" id="KW-0067">ATP-binding</keyword>
<keyword evidence="8 11" id="KW-0648">Protein biosynthesis</keyword>
<evidence type="ECO:0000256" key="11">
    <source>
        <dbReference type="HAMAP-Rule" id="MF_00255"/>
    </source>
</evidence>
<evidence type="ECO:0000313" key="14">
    <source>
        <dbReference type="Proteomes" id="UP000267187"/>
    </source>
</evidence>
<dbReference type="GO" id="GO:0004820">
    <property type="term" value="F:glycine-tRNA ligase activity"/>
    <property type="evidence" value="ECO:0007669"/>
    <property type="project" value="UniProtKB-UniRule"/>
</dbReference>
<feature type="domain" description="DALR anticodon binding" evidence="12">
    <location>
        <begin position="583"/>
        <end position="679"/>
    </location>
</feature>
<dbReference type="SUPFAM" id="SSF109604">
    <property type="entry name" value="HD-domain/PDEase-like"/>
    <property type="match status" value="1"/>
</dbReference>
<dbReference type="EC" id="6.1.1.14" evidence="11"/>
<reference evidence="13 14" key="1">
    <citation type="submission" date="2018-10" db="EMBL/GenBank/DDBJ databases">
        <title>Genomic Encyclopedia of Type Strains, Phase IV (KMG-IV): sequencing the most valuable type-strain genomes for metagenomic binning, comparative biology and taxonomic classification.</title>
        <authorList>
            <person name="Goeker M."/>
        </authorList>
    </citation>
    <scope>NUCLEOTIDE SEQUENCE [LARGE SCALE GENOMIC DNA]</scope>
    <source>
        <strain evidence="13 14">DSM 25080</strain>
    </source>
</reference>
<keyword evidence="14" id="KW-1185">Reference proteome</keyword>
<dbReference type="GO" id="GO:0005524">
    <property type="term" value="F:ATP binding"/>
    <property type="evidence" value="ECO:0007669"/>
    <property type="project" value="UniProtKB-UniRule"/>
</dbReference>
<dbReference type="OrthoDB" id="9775440at2"/>
<comment type="similarity">
    <text evidence="2 11">Belongs to the class-II aminoacyl-tRNA synthetase family.</text>
</comment>
<comment type="subunit">
    <text evidence="3 11">Tetramer of two alpha and two beta subunits.</text>
</comment>
<dbReference type="RefSeq" id="WP_121875484.1">
    <property type="nucleotide sequence ID" value="NZ_REFJ01000001.1"/>
</dbReference>
<dbReference type="GO" id="GO:0006420">
    <property type="term" value="P:arginyl-tRNA aminoacylation"/>
    <property type="evidence" value="ECO:0007669"/>
    <property type="project" value="InterPro"/>
</dbReference>
<dbReference type="EMBL" id="REFJ01000001">
    <property type="protein sequence ID" value="RMA82136.1"/>
    <property type="molecule type" value="Genomic_DNA"/>
</dbReference>
<evidence type="ECO:0000256" key="5">
    <source>
        <dbReference type="ARBA" id="ARBA00022598"/>
    </source>
</evidence>
<comment type="subcellular location">
    <subcellularLocation>
        <location evidence="1 11">Cytoplasm</location>
    </subcellularLocation>
</comment>
<proteinExistence type="inferred from homology"/>
<dbReference type="Proteomes" id="UP000267187">
    <property type="component" value="Unassembled WGS sequence"/>
</dbReference>
<dbReference type="InterPro" id="IPR015944">
    <property type="entry name" value="Gly-tRNA-synth_bsu"/>
</dbReference>
<evidence type="ECO:0000256" key="6">
    <source>
        <dbReference type="ARBA" id="ARBA00022741"/>
    </source>
</evidence>
<keyword evidence="9 11" id="KW-0030">Aminoacyl-tRNA synthetase</keyword>
<evidence type="ECO:0000256" key="4">
    <source>
        <dbReference type="ARBA" id="ARBA00022490"/>
    </source>
</evidence>
<dbReference type="Pfam" id="PF05746">
    <property type="entry name" value="DALR_1"/>
    <property type="match status" value="1"/>
</dbReference>
<sequence length="689" mass="74666">MTTQNILIELGTEELPPKSLKALSDAFSQSIKDSLVAAELNFEQVESFAAPRRLGVLVHNVQACQADTDVEKLGPNVKAAFDKEGNPSKAAEGFARSCGTEFNQLIEVETPKGTRLAFRSTQQGQSTTALLQGFVEKALQQLPIPKRMRWGASRAEFVRPVKWLLALADDAIVPMTVLGIESSNVTRGHRFHSQGDLIVPSALAYEQVLLDDGQVVASFEKRRQLIRDGAAEVGAAANGNTVIGAELLDEVTGLVEWPVPMAGSFEAKFLEVPAEALISSMREHQKYFHVVDDAGALLPLFVFVSNIVSSKPSSVIEGNEKVIRPRLADADFFYKTDLKTSLESKAEKLEKIVFQKQLGTIAEKCDRIAALSTSISTIVGAKAADVQRAAKLCKADLSSELVLEFDDLQGLAGEYYARHDGESAEVASAMNEHYMPRFAGDSLPSTATGTAIAIADRMDTLAGIFAIGQIPSGSKDPFALRRASIGLLRLIVENNLNLDLAELTDLALKSLQHVEFDHSQVRAQIVDYVFERFKARYVEEGISADAVNAVLEKSLTSPVDFNARVLAVTDFAKIDAAEALAAANKRVGNILAKVDAVSDDIDPSLISEAPEQALYNELLSVEPIVQPLLAEKRYTESMLALAELRGPVDAFFDGVMVNAEDDAVRANRLAILKRLSNLFGAVADISRLV</sequence>
<accession>A0A3M0ABY8</accession>
<evidence type="ECO:0000256" key="9">
    <source>
        <dbReference type="ARBA" id="ARBA00023146"/>
    </source>
</evidence>
<comment type="catalytic activity">
    <reaction evidence="10 11">
        <text>tRNA(Gly) + glycine + ATP = glycyl-tRNA(Gly) + AMP + diphosphate</text>
        <dbReference type="Rhea" id="RHEA:16013"/>
        <dbReference type="Rhea" id="RHEA-COMP:9664"/>
        <dbReference type="Rhea" id="RHEA-COMP:9683"/>
        <dbReference type="ChEBI" id="CHEBI:30616"/>
        <dbReference type="ChEBI" id="CHEBI:33019"/>
        <dbReference type="ChEBI" id="CHEBI:57305"/>
        <dbReference type="ChEBI" id="CHEBI:78442"/>
        <dbReference type="ChEBI" id="CHEBI:78522"/>
        <dbReference type="ChEBI" id="CHEBI:456215"/>
        <dbReference type="EC" id="6.1.1.14"/>
    </reaction>
</comment>
<dbReference type="PRINTS" id="PR01045">
    <property type="entry name" value="TRNASYNTHGB"/>
</dbReference>
<name>A0A3M0ABY8_9GAMM</name>
<evidence type="ECO:0000259" key="12">
    <source>
        <dbReference type="Pfam" id="PF05746"/>
    </source>
</evidence>
<dbReference type="Pfam" id="PF02092">
    <property type="entry name" value="tRNA_synt_2f"/>
    <property type="match status" value="1"/>
</dbReference>
<dbReference type="HAMAP" id="MF_00255">
    <property type="entry name" value="Gly_tRNA_synth_beta"/>
    <property type="match status" value="1"/>
</dbReference>
<comment type="caution">
    <text evidence="13">The sequence shown here is derived from an EMBL/GenBank/DDBJ whole genome shotgun (WGS) entry which is preliminary data.</text>
</comment>
<gene>
    <name evidence="11" type="primary">glyS</name>
    <name evidence="13" type="ORF">DFR27_0083</name>
</gene>
<dbReference type="GO" id="GO:0006426">
    <property type="term" value="P:glycyl-tRNA aminoacylation"/>
    <property type="evidence" value="ECO:0007669"/>
    <property type="project" value="UniProtKB-UniRule"/>
</dbReference>
<keyword evidence="5 11" id="KW-0436">Ligase</keyword>
<dbReference type="GO" id="GO:0004814">
    <property type="term" value="F:arginine-tRNA ligase activity"/>
    <property type="evidence" value="ECO:0007669"/>
    <property type="project" value="InterPro"/>
</dbReference>
<protein>
    <recommendedName>
        <fullName evidence="11">Glycine--tRNA ligase beta subunit</fullName>
        <ecNumber evidence="11">6.1.1.14</ecNumber>
    </recommendedName>
    <alternativeName>
        <fullName evidence="11">Glycyl-tRNA synthetase beta subunit</fullName>
        <shortName evidence="11">GlyRS</shortName>
    </alternativeName>
</protein>
<evidence type="ECO:0000313" key="13">
    <source>
        <dbReference type="EMBL" id="RMA82136.1"/>
    </source>
</evidence>
<dbReference type="GO" id="GO:0005829">
    <property type="term" value="C:cytosol"/>
    <property type="evidence" value="ECO:0007669"/>
    <property type="project" value="TreeGrafter"/>
</dbReference>
<dbReference type="NCBIfam" id="TIGR00211">
    <property type="entry name" value="glyS"/>
    <property type="match status" value="1"/>
</dbReference>
<evidence type="ECO:0000256" key="7">
    <source>
        <dbReference type="ARBA" id="ARBA00022840"/>
    </source>
</evidence>
<evidence type="ECO:0000256" key="3">
    <source>
        <dbReference type="ARBA" id="ARBA00011209"/>
    </source>
</evidence>
<dbReference type="InterPro" id="IPR008909">
    <property type="entry name" value="DALR_anticod-bd"/>
</dbReference>
<evidence type="ECO:0000256" key="10">
    <source>
        <dbReference type="ARBA" id="ARBA00047937"/>
    </source>
</evidence>
<dbReference type="PANTHER" id="PTHR30075:SF2">
    <property type="entry name" value="GLYCINE--TRNA LIGASE, CHLOROPLASTIC_MITOCHONDRIAL 2"/>
    <property type="match status" value="1"/>
</dbReference>